<evidence type="ECO:0000313" key="3">
    <source>
        <dbReference type="Proteomes" id="UP001151760"/>
    </source>
</evidence>
<evidence type="ECO:0000313" key="2">
    <source>
        <dbReference type="EMBL" id="GJS93038.1"/>
    </source>
</evidence>
<proteinExistence type="predicted"/>
<evidence type="ECO:0000256" key="1">
    <source>
        <dbReference type="SAM" id="SignalP"/>
    </source>
</evidence>
<feature type="signal peptide" evidence="1">
    <location>
        <begin position="1"/>
        <end position="17"/>
    </location>
</feature>
<sequence>MIALMALLQYLMKLHQCVRVDETEPGEVEEVVGRVFLKQLVGKQQMDEVARLSSLSRTLLLEDIRSYCRFDVGLHEAMMSLGVGKLKDEVICTLARQLTEVAAMAYVLRFATLLSLYVGVLSLPAQRRSSRLWQWDQHGAHGRHGTFGRRKLGPFGRTRHGLLRRTTHGVVGRRKHRPFRMRKHWPFQRRRKVVSAMFRKFKKNLSQVFGFSLLLEKKLCAIDLYRMIDMSLSKPVAEACKLGNLQYTSVVYLHSAADRDDSKWCFKKVQVSSAKLSDANGISTLIAKSFRGPELAEGLKVVCRMPLSGKFKPGNSDSVELSFPGVDIAAEDDVALLLRHVRGVQAMDDEVMHSGEGDLTDLCRAKKITILQWVLMIHSTQQFFGGAAVVTTS</sequence>
<gene>
    <name evidence="2" type="ORF">Tco_0800006</name>
</gene>
<reference evidence="2" key="2">
    <citation type="submission" date="2022-01" db="EMBL/GenBank/DDBJ databases">
        <authorList>
            <person name="Yamashiro T."/>
            <person name="Shiraishi A."/>
            <person name="Satake H."/>
            <person name="Nakayama K."/>
        </authorList>
    </citation>
    <scope>NUCLEOTIDE SEQUENCE</scope>
</reference>
<dbReference type="Proteomes" id="UP001151760">
    <property type="component" value="Unassembled WGS sequence"/>
</dbReference>
<dbReference type="EMBL" id="BQNB010011626">
    <property type="protein sequence ID" value="GJS93038.1"/>
    <property type="molecule type" value="Genomic_DNA"/>
</dbReference>
<keyword evidence="1" id="KW-0732">Signal</keyword>
<organism evidence="2 3">
    <name type="scientific">Tanacetum coccineum</name>
    <dbReference type="NCBI Taxonomy" id="301880"/>
    <lineage>
        <taxon>Eukaryota</taxon>
        <taxon>Viridiplantae</taxon>
        <taxon>Streptophyta</taxon>
        <taxon>Embryophyta</taxon>
        <taxon>Tracheophyta</taxon>
        <taxon>Spermatophyta</taxon>
        <taxon>Magnoliopsida</taxon>
        <taxon>eudicotyledons</taxon>
        <taxon>Gunneridae</taxon>
        <taxon>Pentapetalae</taxon>
        <taxon>asterids</taxon>
        <taxon>campanulids</taxon>
        <taxon>Asterales</taxon>
        <taxon>Asteraceae</taxon>
        <taxon>Asteroideae</taxon>
        <taxon>Anthemideae</taxon>
        <taxon>Anthemidinae</taxon>
        <taxon>Tanacetum</taxon>
    </lineage>
</organism>
<keyword evidence="3" id="KW-1185">Reference proteome</keyword>
<name>A0ABQ4ZWB4_9ASTR</name>
<accession>A0ABQ4ZWB4</accession>
<reference evidence="2" key="1">
    <citation type="journal article" date="2022" name="Int. J. Mol. Sci.">
        <title>Draft Genome of Tanacetum Coccineum: Genomic Comparison of Closely Related Tanacetum-Family Plants.</title>
        <authorList>
            <person name="Yamashiro T."/>
            <person name="Shiraishi A."/>
            <person name="Nakayama K."/>
            <person name="Satake H."/>
        </authorList>
    </citation>
    <scope>NUCLEOTIDE SEQUENCE</scope>
</reference>
<comment type="caution">
    <text evidence="2">The sequence shown here is derived from an EMBL/GenBank/DDBJ whole genome shotgun (WGS) entry which is preliminary data.</text>
</comment>
<feature type="chain" id="PRO_5045874183" evidence="1">
    <location>
        <begin position="18"/>
        <end position="393"/>
    </location>
</feature>
<protein>
    <submittedName>
        <fullName evidence="2">Uncharacterized protein</fullName>
    </submittedName>
</protein>